<protein>
    <submittedName>
        <fullName evidence="2">Uncharacterized protein LOC108674498</fullName>
    </submittedName>
</protein>
<dbReference type="OrthoDB" id="6370080at2759"/>
<gene>
    <name evidence="2" type="primary">LOC108674498</name>
</gene>
<sequence>MKTIFSRCTKLRTFCLEGRFESDELLRDLRQCKCLEVLRLGRVENVNCALLMKLTTSLKELSIHNVETLENFGTNESHVDFAFNSSLTTFRMFNHVLLPHLEIWLGKTLLSSMARKCPALTQLQLDCSWYYAPPNFKPFNNLKVLHFIASDGDKIEFLLKNVLPDLEDLYIEFSTEKVYYVSC</sequence>
<reference evidence="2" key="1">
    <citation type="submission" date="2025-08" db="UniProtKB">
        <authorList>
            <consortium name="RefSeq"/>
        </authorList>
    </citation>
    <scope>IDENTIFICATION</scope>
    <source>
        <tissue evidence="2">Whole organism</tissue>
    </source>
</reference>
<keyword evidence="1" id="KW-1185">Reference proteome</keyword>
<proteinExistence type="predicted"/>
<dbReference type="AlphaFoldDB" id="A0A8B7NVZ1"/>
<dbReference type="KEGG" id="hazt:108674498"/>
<dbReference type="InterPro" id="IPR032675">
    <property type="entry name" value="LRR_dom_sf"/>
</dbReference>
<evidence type="ECO:0000313" key="1">
    <source>
        <dbReference type="Proteomes" id="UP000694843"/>
    </source>
</evidence>
<name>A0A8B7NVZ1_HYAAZ</name>
<accession>A0A8B7NVZ1</accession>
<dbReference type="Gene3D" id="3.80.10.10">
    <property type="entry name" value="Ribonuclease Inhibitor"/>
    <property type="match status" value="1"/>
</dbReference>
<dbReference type="RefSeq" id="XP_018017944.1">
    <property type="nucleotide sequence ID" value="XM_018162455.2"/>
</dbReference>
<dbReference type="SUPFAM" id="SSF52047">
    <property type="entry name" value="RNI-like"/>
    <property type="match status" value="1"/>
</dbReference>
<evidence type="ECO:0000313" key="2">
    <source>
        <dbReference type="RefSeq" id="XP_018017944.1"/>
    </source>
</evidence>
<dbReference type="GeneID" id="108674498"/>
<dbReference type="Proteomes" id="UP000694843">
    <property type="component" value="Unplaced"/>
</dbReference>
<organism evidence="1 2">
    <name type="scientific">Hyalella azteca</name>
    <name type="common">Amphipod</name>
    <dbReference type="NCBI Taxonomy" id="294128"/>
    <lineage>
        <taxon>Eukaryota</taxon>
        <taxon>Metazoa</taxon>
        <taxon>Ecdysozoa</taxon>
        <taxon>Arthropoda</taxon>
        <taxon>Crustacea</taxon>
        <taxon>Multicrustacea</taxon>
        <taxon>Malacostraca</taxon>
        <taxon>Eumalacostraca</taxon>
        <taxon>Peracarida</taxon>
        <taxon>Amphipoda</taxon>
        <taxon>Senticaudata</taxon>
        <taxon>Talitrida</taxon>
        <taxon>Talitroidea</taxon>
        <taxon>Hyalellidae</taxon>
        <taxon>Hyalella</taxon>
    </lineage>
</organism>